<organism evidence="2 3">
    <name type="scientific">Caenorhabditis bovis</name>
    <dbReference type="NCBI Taxonomy" id="2654633"/>
    <lineage>
        <taxon>Eukaryota</taxon>
        <taxon>Metazoa</taxon>
        <taxon>Ecdysozoa</taxon>
        <taxon>Nematoda</taxon>
        <taxon>Chromadorea</taxon>
        <taxon>Rhabditida</taxon>
        <taxon>Rhabditina</taxon>
        <taxon>Rhabditomorpha</taxon>
        <taxon>Rhabditoidea</taxon>
        <taxon>Rhabditidae</taxon>
        <taxon>Peloderinae</taxon>
        <taxon>Caenorhabditis</taxon>
    </lineage>
</organism>
<evidence type="ECO:0000313" key="3">
    <source>
        <dbReference type="Proteomes" id="UP000494206"/>
    </source>
</evidence>
<comment type="caution">
    <text evidence="2">The sequence shown here is derived from an EMBL/GenBank/DDBJ whole genome shotgun (WGS) entry which is preliminary data.</text>
</comment>
<feature type="compositionally biased region" description="Low complexity" evidence="1">
    <location>
        <begin position="407"/>
        <end position="421"/>
    </location>
</feature>
<sequence length="703" mass="81326">MSVSCVPGYGPPRGSDYPYIDKVVPSTSSGERYSRDDLHNCQTVNGGYMFYTIGDAVFAKDISGYFYKLNNTTKHFEWFSEGWLEDNEFTIGQTIPSAPTYISYNKHGLPVFPLNDEKPPKPILPKNEKGEKVFPMDPTNSIPLFPIDFYGEPCLPVGDDGRPIFPMGAEGRPIVPIDSSGIAVFPRSADGRVLFPEREDGRPIPPYTIYGNPVVPIKENGDPDLPVDANGKPLIFMGGDDGLTPMTEEEYHQWQYSSAMRGQGFPDEYGYDANMYEMSQNEQVLEAYKVEYYKQCGYDVSYEQAIASHGLTQTQPTQVDVEAEKKKKLIEMQMKSLKKAKGLEKAAEKKEQEKANEKGTPTPPPQPAVPAKPPLPNKEKERGERYIPEPISLKKYRRDFRRDDRVGFNNRGGFNKFRGGRPTNYRWDNGRRKSRYSRSPIRRSRSRSRSASKSRSRSPIRGRDRKRKSSHGRSRSRSLTWSPDPRDKRSKKRRDSTSRSSSRSRSASETDDERRRRKEKKKERKHDRKDKKKSRRSRHSDDDSHDAWSIGTYSKDSKGNPLSDSDNNRAFPFRKKQKLITESNMVASKLKSEEAKVETVYKVNDLKQPQSDELEKIEIIKETKAEDYEVDQIEQLEQSKIKEQENIHNKYHEEKYLDVNEASRQMFQLRRRREMVLHWFGSPEKIRNERRLEDERMFEELVG</sequence>
<evidence type="ECO:0000313" key="2">
    <source>
        <dbReference type="EMBL" id="CAB3402222.1"/>
    </source>
</evidence>
<dbReference type="OrthoDB" id="5874237at2759"/>
<dbReference type="Proteomes" id="UP000494206">
    <property type="component" value="Unassembled WGS sequence"/>
</dbReference>
<proteinExistence type="predicted"/>
<feature type="compositionally biased region" description="Basic residues" evidence="1">
    <location>
        <begin position="515"/>
        <end position="538"/>
    </location>
</feature>
<dbReference type="EMBL" id="CADEPM010000003">
    <property type="protein sequence ID" value="CAB3402222.1"/>
    <property type="molecule type" value="Genomic_DNA"/>
</dbReference>
<protein>
    <submittedName>
        <fullName evidence="2">Uncharacterized protein</fullName>
    </submittedName>
</protein>
<evidence type="ECO:0000256" key="1">
    <source>
        <dbReference type="SAM" id="MobiDB-lite"/>
    </source>
</evidence>
<accession>A0A8S1EPX7</accession>
<keyword evidence="3" id="KW-1185">Reference proteome</keyword>
<feature type="compositionally biased region" description="Basic residues" evidence="1">
    <location>
        <begin position="432"/>
        <end position="476"/>
    </location>
</feature>
<dbReference type="AlphaFoldDB" id="A0A8S1EPX7"/>
<feature type="compositionally biased region" description="Basic and acidic residues" evidence="1">
    <location>
        <begin position="377"/>
        <end position="387"/>
    </location>
</feature>
<feature type="region of interest" description="Disordered" evidence="1">
    <location>
        <begin position="340"/>
        <end position="390"/>
    </location>
</feature>
<reference evidence="2 3" key="1">
    <citation type="submission" date="2020-04" db="EMBL/GenBank/DDBJ databases">
        <authorList>
            <person name="Laetsch R D."/>
            <person name="Stevens L."/>
            <person name="Kumar S."/>
            <person name="Blaxter L. M."/>
        </authorList>
    </citation>
    <scope>NUCLEOTIDE SEQUENCE [LARGE SCALE GENOMIC DNA]</scope>
</reference>
<name>A0A8S1EPX7_9PELO</name>
<feature type="compositionally biased region" description="Pro residues" evidence="1">
    <location>
        <begin position="361"/>
        <end position="376"/>
    </location>
</feature>
<feature type="compositionally biased region" description="Basic and acidic residues" evidence="1">
    <location>
        <begin position="341"/>
        <end position="357"/>
    </location>
</feature>
<feature type="region of interest" description="Disordered" evidence="1">
    <location>
        <begin position="404"/>
        <end position="570"/>
    </location>
</feature>
<gene>
    <name evidence="2" type="ORF">CBOVIS_LOCUS4867</name>
</gene>